<reference evidence="3" key="1">
    <citation type="journal article" date="2013" name="Science">
        <title>The Amborella genome and the evolution of flowering plants.</title>
        <authorList>
            <consortium name="Amborella Genome Project"/>
        </authorList>
    </citation>
    <scope>NUCLEOTIDE SEQUENCE [LARGE SCALE GENOMIC DNA]</scope>
</reference>
<dbReference type="HOGENOM" id="CLU_1519864_0_0_1"/>
<dbReference type="AlphaFoldDB" id="W1NJ94"/>
<accession>W1NJ94</accession>
<proteinExistence type="predicted"/>
<gene>
    <name evidence="2" type="ORF">AMTR_s00009p00267860</name>
</gene>
<organism evidence="2 3">
    <name type="scientific">Amborella trichopoda</name>
    <dbReference type="NCBI Taxonomy" id="13333"/>
    <lineage>
        <taxon>Eukaryota</taxon>
        <taxon>Viridiplantae</taxon>
        <taxon>Streptophyta</taxon>
        <taxon>Embryophyta</taxon>
        <taxon>Tracheophyta</taxon>
        <taxon>Spermatophyta</taxon>
        <taxon>Magnoliopsida</taxon>
        <taxon>Amborellales</taxon>
        <taxon>Amborellaceae</taxon>
        <taxon>Amborella</taxon>
    </lineage>
</organism>
<protein>
    <submittedName>
        <fullName evidence="2">Uncharacterized protein</fullName>
    </submittedName>
</protein>
<evidence type="ECO:0000313" key="2">
    <source>
        <dbReference type="EMBL" id="ERM95225.1"/>
    </source>
</evidence>
<dbReference type="Gramene" id="ERM95225">
    <property type="protein sequence ID" value="ERM95225"/>
    <property type="gene ID" value="AMTR_s00009p00267860"/>
</dbReference>
<dbReference type="Proteomes" id="UP000017836">
    <property type="component" value="Unassembled WGS sequence"/>
</dbReference>
<feature type="region of interest" description="Disordered" evidence="1">
    <location>
        <begin position="52"/>
        <end position="74"/>
    </location>
</feature>
<name>W1NJ94_AMBTC</name>
<feature type="compositionally biased region" description="Basic and acidic residues" evidence="1">
    <location>
        <begin position="52"/>
        <end position="61"/>
    </location>
</feature>
<keyword evidence="3" id="KW-1185">Reference proteome</keyword>
<dbReference type="EMBL" id="KI397501">
    <property type="protein sequence ID" value="ERM95225.1"/>
    <property type="molecule type" value="Genomic_DNA"/>
</dbReference>
<feature type="compositionally biased region" description="Acidic residues" evidence="1">
    <location>
        <begin position="62"/>
        <end position="71"/>
    </location>
</feature>
<evidence type="ECO:0000313" key="3">
    <source>
        <dbReference type="Proteomes" id="UP000017836"/>
    </source>
</evidence>
<sequence>MDEEHVRCPDSIEGGEKVPFRGVREIVEEVRGERRGEILGYAADVEFGRGRGGEMRERGDEVTVEDGDEDGERGGERKCRWWKCKRRWGGGGEDWCFSERMERVEAEWLLFGGWPWVGEEGLGGEVSELLERWRRGGGGGGGERVLKLLCNFNDERVGQRAGGGSASGGAWSTMEDY</sequence>
<evidence type="ECO:0000256" key="1">
    <source>
        <dbReference type="SAM" id="MobiDB-lite"/>
    </source>
</evidence>